<evidence type="ECO:0000313" key="3">
    <source>
        <dbReference type="Proteomes" id="UP000272833"/>
    </source>
</evidence>
<accession>A0A427H7J3</accession>
<protein>
    <submittedName>
        <fullName evidence="2">Ribbon-helix-helix protein, CopG family</fullName>
    </submittedName>
</protein>
<reference evidence="2 3" key="1">
    <citation type="submission" date="2018-10" db="EMBL/GenBank/DDBJ databases">
        <title>Transmission dynamics of multidrug resistant bacteria on intensive care unit surfaces.</title>
        <authorList>
            <person name="D'Souza A.W."/>
            <person name="Potter R.F."/>
            <person name="Wallace M."/>
            <person name="Shupe A."/>
            <person name="Patel S."/>
            <person name="Sun S."/>
            <person name="Gul D."/>
            <person name="Kwon J.H."/>
            <person name="Andleeb S."/>
            <person name="Burnham C.-A.D."/>
            <person name="Dantas G."/>
        </authorList>
    </citation>
    <scope>NUCLEOTIDE SEQUENCE [LARGE SCALE GENOMIC DNA]</scope>
    <source>
        <strain evidence="2 3">PO_271</strain>
    </source>
</reference>
<dbReference type="Proteomes" id="UP000272833">
    <property type="component" value="Unassembled WGS sequence"/>
</dbReference>
<proteinExistence type="predicted"/>
<sequence length="92" mass="10634">MGVRVSVESADKLKGRILQLASQRQRSSHWIMREAITQYVEREEARESFKQEALASWAAYQETGRHLTSQETRAWLGSWGTDTEVELPKCHD</sequence>
<evidence type="ECO:0000313" key="2">
    <source>
        <dbReference type="EMBL" id="RRW23331.1"/>
    </source>
</evidence>
<dbReference type="SUPFAM" id="SSF47598">
    <property type="entry name" value="Ribbon-helix-helix"/>
    <property type="match status" value="1"/>
</dbReference>
<evidence type="ECO:0000259" key="1">
    <source>
        <dbReference type="Pfam" id="PF01402"/>
    </source>
</evidence>
<dbReference type="RefSeq" id="WP_125875291.1">
    <property type="nucleotide sequence ID" value="NZ_RHRS01000161.1"/>
</dbReference>
<dbReference type="InterPro" id="IPR013321">
    <property type="entry name" value="Arc_rbn_hlx_hlx"/>
</dbReference>
<dbReference type="EMBL" id="RHRS01000161">
    <property type="protein sequence ID" value="RRW23331.1"/>
    <property type="molecule type" value="Genomic_DNA"/>
</dbReference>
<feature type="domain" description="Ribbon-helix-helix protein CopG" evidence="1">
    <location>
        <begin position="3"/>
        <end position="43"/>
    </location>
</feature>
<comment type="caution">
    <text evidence="2">The sequence shown here is derived from an EMBL/GenBank/DDBJ whole genome shotgun (WGS) entry which is preliminary data.</text>
</comment>
<dbReference type="GO" id="GO:0006355">
    <property type="term" value="P:regulation of DNA-templated transcription"/>
    <property type="evidence" value="ECO:0007669"/>
    <property type="project" value="InterPro"/>
</dbReference>
<dbReference type="AlphaFoldDB" id="A0A427H7J3"/>
<organism evidence="2 3">
    <name type="scientific">Ectopseudomonas oleovorans</name>
    <name type="common">Pseudomonas oleovorans</name>
    <dbReference type="NCBI Taxonomy" id="301"/>
    <lineage>
        <taxon>Bacteria</taxon>
        <taxon>Pseudomonadati</taxon>
        <taxon>Pseudomonadota</taxon>
        <taxon>Gammaproteobacteria</taxon>
        <taxon>Pseudomonadales</taxon>
        <taxon>Pseudomonadaceae</taxon>
        <taxon>Ectopseudomonas</taxon>
    </lineage>
</organism>
<dbReference type="InterPro" id="IPR010985">
    <property type="entry name" value="Ribbon_hlx_hlx"/>
</dbReference>
<dbReference type="Gene3D" id="1.10.1220.10">
    <property type="entry name" value="Met repressor-like"/>
    <property type="match status" value="1"/>
</dbReference>
<gene>
    <name evidence="2" type="ORF">EGJ44_23000</name>
</gene>
<dbReference type="CDD" id="cd22233">
    <property type="entry name" value="RHH_CopAso-like"/>
    <property type="match status" value="1"/>
</dbReference>
<name>A0A427H7J3_ECTOL</name>
<dbReference type="Pfam" id="PF01402">
    <property type="entry name" value="RHH_1"/>
    <property type="match status" value="1"/>
</dbReference>
<dbReference type="InterPro" id="IPR002145">
    <property type="entry name" value="CopG"/>
</dbReference>